<gene>
    <name evidence="2" type="ORF">Cva_00202</name>
</gene>
<evidence type="ECO:0000256" key="1">
    <source>
        <dbReference type="SAM" id="MobiDB-lite"/>
    </source>
</evidence>
<keyword evidence="3" id="KW-1185">Reference proteome</keyword>
<dbReference type="AlphaFoldDB" id="A0A0K8MAP1"/>
<dbReference type="EMBL" id="BBVC01000009">
    <property type="protein sequence ID" value="GAO97566.1"/>
    <property type="molecule type" value="Genomic_DNA"/>
</dbReference>
<feature type="region of interest" description="Disordered" evidence="1">
    <location>
        <begin position="46"/>
        <end position="65"/>
    </location>
</feature>
<sequence length="65" mass="6673">MKKAASSPSPAVAAKWAEAAAKAAIPLTDMIKFVGEVGTTADDILNGFPVGRGNVPSMSQEEEVL</sequence>
<organism evidence="2 3">
    <name type="scientific">Caedimonas varicaedens</name>
    <dbReference type="NCBI Taxonomy" id="1629334"/>
    <lineage>
        <taxon>Bacteria</taxon>
        <taxon>Pseudomonadati</taxon>
        <taxon>Pseudomonadota</taxon>
        <taxon>Alphaproteobacteria</taxon>
        <taxon>Holosporales</taxon>
        <taxon>Caedimonadaceae</taxon>
        <taxon>Caedimonas</taxon>
    </lineage>
</organism>
<name>A0A0K8MAP1_9PROT</name>
<evidence type="ECO:0000313" key="3">
    <source>
        <dbReference type="Proteomes" id="UP000036771"/>
    </source>
</evidence>
<proteinExistence type="predicted"/>
<protein>
    <submittedName>
        <fullName evidence="2">Uncharacterized protein</fullName>
    </submittedName>
</protein>
<dbReference type="Proteomes" id="UP000036771">
    <property type="component" value="Unassembled WGS sequence"/>
</dbReference>
<reference evidence="2 3" key="1">
    <citation type="submission" date="2015-03" db="EMBL/GenBank/DDBJ databases">
        <title>Caedibacter varicaedens, whole genome shotgun sequence.</title>
        <authorList>
            <person name="Suzuki H."/>
            <person name="Dapper A.L."/>
            <person name="Gibson A.K."/>
            <person name="Jackson C."/>
            <person name="Lee H."/>
            <person name="Pejaver V.R."/>
            <person name="Doak T."/>
            <person name="Lynch M."/>
        </authorList>
    </citation>
    <scope>NUCLEOTIDE SEQUENCE [LARGE SCALE GENOMIC DNA]</scope>
</reference>
<accession>A0A0K8MAP1</accession>
<dbReference type="STRING" id="1629334.Cva_00202"/>
<comment type="caution">
    <text evidence="2">The sequence shown here is derived from an EMBL/GenBank/DDBJ whole genome shotgun (WGS) entry which is preliminary data.</text>
</comment>
<evidence type="ECO:0000313" key="2">
    <source>
        <dbReference type="EMBL" id="GAO97566.1"/>
    </source>
</evidence>